<evidence type="ECO:0000256" key="1">
    <source>
        <dbReference type="ARBA" id="ARBA00011926"/>
    </source>
</evidence>
<comment type="caution">
    <text evidence="10">The sequence shown here is derived from an EMBL/GenBank/DDBJ whole genome shotgun (WGS) entry which is preliminary data.</text>
</comment>
<protein>
    <recommendedName>
        <fullName evidence="1">mRNA (guanine-N(7))-methyltransferase</fullName>
        <ecNumber evidence="1">2.1.1.56</ecNumber>
    </recommendedName>
</protein>
<gene>
    <name evidence="10" type="ORF">WJX75_008978</name>
</gene>
<evidence type="ECO:0000313" key="10">
    <source>
        <dbReference type="EMBL" id="KAK9916129.1"/>
    </source>
</evidence>
<keyword evidence="6" id="KW-0506">mRNA capping</keyword>
<keyword evidence="6" id="KW-0507">mRNA processing</keyword>
<evidence type="ECO:0000259" key="9">
    <source>
        <dbReference type="PROSITE" id="PS51562"/>
    </source>
</evidence>
<keyword evidence="4" id="KW-0949">S-adenosyl-L-methionine</keyword>
<keyword evidence="11" id="KW-1185">Reference proteome</keyword>
<feature type="region of interest" description="Disordered" evidence="8">
    <location>
        <begin position="310"/>
        <end position="391"/>
    </location>
</feature>
<evidence type="ECO:0000256" key="8">
    <source>
        <dbReference type="SAM" id="MobiDB-lite"/>
    </source>
</evidence>
<evidence type="ECO:0000256" key="2">
    <source>
        <dbReference type="ARBA" id="ARBA00022603"/>
    </source>
</evidence>
<evidence type="ECO:0000256" key="7">
    <source>
        <dbReference type="ARBA" id="ARBA00044712"/>
    </source>
</evidence>
<dbReference type="CDD" id="cd02440">
    <property type="entry name" value="AdoMet_MTases"/>
    <property type="match status" value="1"/>
</dbReference>
<comment type="catalytic activity">
    <reaction evidence="7">
        <text>a 5'-end (5'-triphosphoguanosine)-ribonucleoside in mRNA + S-adenosyl-L-methionine = a 5'-end (N(7)-methyl 5'-triphosphoguanosine)-ribonucleoside in mRNA + S-adenosyl-L-homocysteine</text>
        <dbReference type="Rhea" id="RHEA:67008"/>
        <dbReference type="Rhea" id="RHEA-COMP:17166"/>
        <dbReference type="Rhea" id="RHEA-COMP:17167"/>
        <dbReference type="ChEBI" id="CHEBI:57856"/>
        <dbReference type="ChEBI" id="CHEBI:59789"/>
        <dbReference type="ChEBI" id="CHEBI:156461"/>
        <dbReference type="ChEBI" id="CHEBI:167617"/>
        <dbReference type="EC" id="2.1.1.56"/>
    </reaction>
</comment>
<keyword evidence="5" id="KW-0694">RNA-binding</keyword>
<keyword evidence="3" id="KW-0808">Transferase</keyword>
<dbReference type="Proteomes" id="UP001491310">
    <property type="component" value="Unassembled WGS sequence"/>
</dbReference>
<evidence type="ECO:0000256" key="4">
    <source>
        <dbReference type="ARBA" id="ARBA00022691"/>
    </source>
</evidence>
<dbReference type="EC" id="2.1.1.56" evidence="1"/>
<dbReference type="InterPro" id="IPR029063">
    <property type="entry name" value="SAM-dependent_MTases_sf"/>
</dbReference>
<keyword evidence="2" id="KW-0489">Methyltransferase</keyword>
<dbReference type="Pfam" id="PF03291">
    <property type="entry name" value="mRNA_G-N7_MeTrfase"/>
    <property type="match status" value="1"/>
</dbReference>
<feature type="compositionally biased region" description="Basic and acidic residues" evidence="8">
    <location>
        <begin position="380"/>
        <end position="391"/>
    </location>
</feature>
<dbReference type="InterPro" id="IPR039753">
    <property type="entry name" value="RG7MT1"/>
</dbReference>
<sequence length="391" mass="43448">MDADAVRKTREHYNSHANVYSDRDQALNARRQGAALPLKDFHNDIKRRMILRFAGEAESLLDFACGRGGDIHKWARAKIRYVKGVDLSPGEIEEATRRFAEHVKQRNPRHQGPLLEAEFVDSDQLGLSLWKEPRQYDAVTCMFAIHYFFVTERALDNFLHNVAINLKDGGYFFGTFPSGKRVQDTIFKAKSWPQYKAPMLQLQALWKGQAAPFGCAYTCAIGDTVTQGKGSTEGSYEYLVFNSTLIGVAAKHGLEPIVDWGDPELDDCFDEVDAQKPIKHFHPRFPTESDPSLSQASALFAAFVFRKSGSQGGQKETAGAEASDRKRKRDDSQRAGTAQAPASHSNSTAQRDSVDWGKTEGSSALKEAAKAVSAYKRPKPREARTGAQEKG</sequence>
<organism evidence="10 11">
    <name type="scientific">Coccomyxa subellipsoidea</name>
    <dbReference type="NCBI Taxonomy" id="248742"/>
    <lineage>
        <taxon>Eukaryota</taxon>
        <taxon>Viridiplantae</taxon>
        <taxon>Chlorophyta</taxon>
        <taxon>core chlorophytes</taxon>
        <taxon>Trebouxiophyceae</taxon>
        <taxon>Trebouxiophyceae incertae sedis</taxon>
        <taxon>Coccomyxaceae</taxon>
        <taxon>Coccomyxa</taxon>
    </lineage>
</organism>
<feature type="domain" description="MRNA cap 0 methyltransferase" evidence="9">
    <location>
        <begin position="33"/>
        <end position="308"/>
    </location>
</feature>
<reference evidence="10 11" key="1">
    <citation type="journal article" date="2024" name="Nat. Commun.">
        <title>Phylogenomics reveals the evolutionary origins of lichenization in chlorophyte algae.</title>
        <authorList>
            <person name="Puginier C."/>
            <person name="Libourel C."/>
            <person name="Otte J."/>
            <person name="Skaloud P."/>
            <person name="Haon M."/>
            <person name="Grisel S."/>
            <person name="Petersen M."/>
            <person name="Berrin J.G."/>
            <person name="Delaux P.M."/>
            <person name="Dal Grande F."/>
            <person name="Keller J."/>
        </authorList>
    </citation>
    <scope>NUCLEOTIDE SEQUENCE [LARGE SCALE GENOMIC DNA]</scope>
    <source>
        <strain evidence="10 11">SAG 216-7</strain>
    </source>
</reference>
<dbReference type="PANTHER" id="PTHR12189">
    <property type="entry name" value="MRNA GUANINE-7- METHYLTRANSFERASE"/>
    <property type="match status" value="1"/>
</dbReference>
<dbReference type="PANTHER" id="PTHR12189:SF2">
    <property type="entry name" value="MRNA CAP GUANINE-N7 METHYLTRANSFERASE"/>
    <property type="match status" value="1"/>
</dbReference>
<feature type="compositionally biased region" description="Polar residues" evidence="8">
    <location>
        <begin position="334"/>
        <end position="351"/>
    </location>
</feature>
<name>A0ABR2YXT1_9CHLO</name>
<evidence type="ECO:0000256" key="5">
    <source>
        <dbReference type="ARBA" id="ARBA00022884"/>
    </source>
</evidence>
<dbReference type="InterPro" id="IPR004971">
    <property type="entry name" value="mRNA_G-N7_MeTrfase_dom"/>
</dbReference>
<dbReference type="EMBL" id="JALJOT010000004">
    <property type="protein sequence ID" value="KAK9916129.1"/>
    <property type="molecule type" value="Genomic_DNA"/>
</dbReference>
<evidence type="ECO:0000313" key="11">
    <source>
        <dbReference type="Proteomes" id="UP001491310"/>
    </source>
</evidence>
<evidence type="ECO:0000256" key="6">
    <source>
        <dbReference type="ARBA" id="ARBA00023042"/>
    </source>
</evidence>
<dbReference type="SUPFAM" id="SSF53335">
    <property type="entry name" value="S-adenosyl-L-methionine-dependent methyltransferases"/>
    <property type="match status" value="1"/>
</dbReference>
<accession>A0ABR2YXT1</accession>
<dbReference type="PROSITE" id="PS51562">
    <property type="entry name" value="RNA_CAP0_MT"/>
    <property type="match status" value="1"/>
</dbReference>
<dbReference type="Gene3D" id="3.40.50.150">
    <property type="entry name" value="Vaccinia Virus protein VP39"/>
    <property type="match status" value="1"/>
</dbReference>
<proteinExistence type="predicted"/>
<evidence type="ECO:0000256" key="3">
    <source>
        <dbReference type="ARBA" id="ARBA00022679"/>
    </source>
</evidence>